<gene>
    <name evidence="1" type="ORF">C8R41DRAFT_757042</name>
</gene>
<protein>
    <submittedName>
        <fullName evidence="1">Uncharacterized protein</fullName>
    </submittedName>
</protein>
<keyword evidence="2" id="KW-1185">Reference proteome</keyword>
<dbReference type="EMBL" id="JANVFT010000015">
    <property type="protein sequence ID" value="KAJ4498549.1"/>
    <property type="molecule type" value="Genomic_DNA"/>
</dbReference>
<comment type="caution">
    <text evidence="1">The sequence shown here is derived from an EMBL/GenBank/DDBJ whole genome shotgun (WGS) entry which is preliminary data.</text>
</comment>
<reference evidence="1" key="1">
    <citation type="submission" date="2022-08" db="EMBL/GenBank/DDBJ databases">
        <title>A Global Phylogenomic Analysis of the Shiitake Genus Lentinula.</title>
        <authorList>
            <consortium name="DOE Joint Genome Institute"/>
            <person name="Sierra-Patev S."/>
            <person name="Min B."/>
            <person name="Naranjo-Ortiz M."/>
            <person name="Looney B."/>
            <person name="Konkel Z."/>
            <person name="Slot J.C."/>
            <person name="Sakamoto Y."/>
            <person name="Steenwyk J.L."/>
            <person name="Rokas A."/>
            <person name="Carro J."/>
            <person name="Camarero S."/>
            <person name="Ferreira P."/>
            <person name="Molpeceres G."/>
            <person name="Ruiz-Duenas F.J."/>
            <person name="Serrano A."/>
            <person name="Henrissat B."/>
            <person name="Drula E."/>
            <person name="Hughes K.W."/>
            <person name="Mata J.L."/>
            <person name="Ishikawa N.K."/>
            <person name="Vargas-Isla R."/>
            <person name="Ushijima S."/>
            <person name="Smith C.A."/>
            <person name="Ahrendt S."/>
            <person name="Andreopoulos W."/>
            <person name="He G."/>
            <person name="Labutti K."/>
            <person name="Lipzen A."/>
            <person name="Ng V."/>
            <person name="Riley R."/>
            <person name="Sandor L."/>
            <person name="Barry K."/>
            <person name="Martinez A.T."/>
            <person name="Xiao Y."/>
            <person name="Gibbons J.G."/>
            <person name="Terashima K."/>
            <person name="Grigoriev I.V."/>
            <person name="Hibbett D.S."/>
        </authorList>
    </citation>
    <scope>NUCLEOTIDE SEQUENCE</scope>
    <source>
        <strain evidence="1">RHP3577 ss4</strain>
    </source>
</reference>
<proteinExistence type="predicted"/>
<feature type="non-terminal residue" evidence="1">
    <location>
        <position position="1"/>
    </location>
</feature>
<name>A0ABQ8VQ97_9AGAR</name>
<accession>A0ABQ8VQ97</accession>
<evidence type="ECO:0000313" key="2">
    <source>
        <dbReference type="Proteomes" id="UP001150217"/>
    </source>
</evidence>
<organism evidence="1 2">
    <name type="scientific">Lentinula lateritia</name>
    <dbReference type="NCBI Taxonomy" id="40482"/>
    <lineage>
        <taxon>Eukaryota</taxon>
        <taxon>Fungi</taxon>
        <taxon>Dikarya</taxon>
        <taxon>Basidiomycota</taxon>
        <taxon>Agaricomycotina</taxon>
        <taxon>Agaricomycetes</taxon>
        <taxon>Agaricomycetidae</taxon>
        <taxon>Agaricales</taxon>
        <taxon>Marasmiineae</taxon>
        <taxon>Omphalotaceae</taxon>
        <taxon>Lentinula</taxon>
    </lineage>
</organism>
<sequence length="81" mass="9179">FTLHNAQGCSMDVACIDFASCHSIQSAYVMLSCVHSLKGLCILWPFGINKIRNHILEELRSELKRTENLALQRFQKTLSVV</sequence>
<evidence type="ECO:0000313" key="1">
    <source>
        <dbReference type="EMBL" id="KAJ4498549.1"/>
    </source>
</evidence>
<dbReference type="Proteomes" id="UP001150217">
    <property type="component" value="Unassembled WGS sequence"/>
</dbReference>